<evidence type="ECO:0000313" key="5">
    <source>
        <dbReference type="EMBL" id="QTU85152.1"/>
    </source>
</evidence>
<protein>
    <submittedName>
        <fullName evidence="5">Response regulator</fullName>
    </submittedName>
</protein>
<dbReference type="Pfam" id="PF00072">
    <property type="entry name" value="Response_reg"/>
    <property type="match status" value="1"/>
</dbReference>
<dbReference type="EMBL" id="WPCR01000001">
    <property type="protein sequence ID" value="NHM13427.1"/>
    <property type="molecule type" value="Genomic_DNA"/>
</dbReference>
<proteinExistence type="predicted"/>
<dbReference type="AlphaFoldDB" id="A0A9E6MSI9"/>
<feature type="modified residue" description="4-aspartylphosphate" evidence="1">
    <location>
        <position position="58"/>
    </location>
</feature>
<dbReference type="Gene3D" id="1.10.3210.10">
    <property type="entry name" value="Hypothetical protein af1432"/>
    <property type="match status" value="1"/>
</dbReference>
<dbReference type="CDD" id="cd00077">
    <property type="entry name" value="HDc"/>
    <property type="match status" value="1"/>
</dbReference>
<dbReference type="Pfam" id="PF13487">
    <property type="entry name" value="HD_5"/>
    <property type="match status" value="1"/>
</dbReference>
<dbReference type="InterPro" id="IPR003607">
    <property type="entry name" value="HD/PDEase_dom"/>
</dbReference>
<keyword evidence="6" id="KW-1185">Reference proteome</keyword>
<evidence type="ECO:0000313" key="6">
    <source>
        <dbReference type="Proteomes" id="UP000636394"/>
    </source>
</evidence>
<dbReference type="InterPro" id="IPR001789">
    <property type="entry name" value="Sig_transdc_resp-reg_receiver"/>
</dbReference>
<evidence type="ECO:0000259" key="3">
    <source>
        <dbReference type="PROSITE" id="PS51832"/>
    </source>
</evidence>
<dbReference type="Proteomes" id="UP000636394">
    <property type="component" value="Unassembled WGS sequence"/>
</dbReference>
<dbReference type="SMART" id="SM00471">
    <property type="entry name" value="HDc"/>
    <property type="match status" value="1"/>
</dbReference>
<gene>
    <name evidence="4" type="ORF">GMI68_01355</name>
    <name evidence="5" type="ORF">J7S26_00745</name>
</gene>
<reference evidence="5" key="2">
    <citation type="submission" date="2021-04" db="EMBL/GenBank/DDBJ databases">
        <title>Novel species in family Eggerthellaceae.</title>
        <authorList>
            <person name="Zhang G."/>
        </authorList>
    </citation>
    <scope>NUCLEOTIDE SEQUENCE</scope>
    <source>
        <strain evidence="5">Zg-886</strain>
    </source>
</reference>
<sequence>MVLKRRPQILIVDDTDVNRDILSDILEQDYDVLEASSGLEAIEVLRCHEGTLSLILLDIVMPDMDGFEVLAYLRKNRWAEDVPVIVISSETSPGYVKKGFELGVNDYVSRPFDPEIISRRVANVIRLFAKQERLKDLVVHSMEEQEKRDTLMVDILSSIVEFRNGESGLHVMRIRIISEILLEAVSRRFPQYGLTSSRIALISTAAALHDIGKITLPGAILNKPGKLTAEEYEIMKTHTVIGDEMLRGLQHGADIDLVKCARSICRWHHERWDGNGYPDGLTGDAIPIEAQVVALADVYDALVSERVYKPAYTHDEAVDIILNGGCGAFNPALLACFEHESLRLEEMLCLRSDESYERSNVGIRVQESLEGLGPGIAGRTALLLNSEREKLAYLASSSSGLVFDFDADSDTVELYGALRETLGLPRTIANTVETMARRAETLPALQRLSRLFAEARAVGSDVSCDTVLPLSDGGELPCRFESHLIWIDSALGPRCMGAIGSVFPQKALA</sequence>
<evidence type="ECO:0000256" key="1">
    <source>
        <dbReference type="PROSITE-ProRule" id="PRU00169"/>
    </source>
</evidence>
<name>A0A9E6MSI9_9ACTN</name>
<evidence type="ECO:0000313" key="4">
    <source>
        <dbReference type="EMBL" id="NHM13427.1"/>
    </source>
</evidence>
<dbReference type="InterPro" id="IPR052020">
    <property type="entry name" value="Cyclic_di-GMP/3'3'-cGAMP_PDE"/>
</dbReference>
<dbReference type="PROSITE" id="PS50110">
    <property type="entry name" value="RESPONSE_REGULATORY"/>
    <property type="match status" value="1"/>
</dbReference>
<evidence type="ECO:0000313" key="7">
    <source>
        <dbReference type="Proteomes" id="UP000671910"/>
    </source>
</evidence>
<reference evidence="4 6" key="1">
    <citation type="submission" date="2019-11" db="EMBL/GenBank/DDBJ databases">
        <title>Eggerthellaceae novel genus isolated from the rectal contents of marmort.</title>
        <authorList>
            <person name="Zhang G."/>
        </authorList>
    </citation>
    <scope>NUCLEOTIDE SEQUENCE [LARGE SCALE GENOMIC DNA]</scope>
    <source>
        <strain evidence="6">zg-886</strain>
        <strain evidence="4">Zg-886</strain>
    </source>
</reference>
<feature type="domain" description="HD-GYP" evidence="3">
    <location>
        <begin position="145"/>
        <end position="353"/>
    </location>
</feature>
<organism evidence="5 7">
    <name type="scientific">Xiamenia xianingshaonis</name>
    <dbReference type="NCBI Taxonomy" id="2682776"/>
    <lineage>
        <taxon>Bacteria</taxon>
        <taxon>Bacillati</taxon>
        <taxon>Actinomycetota</taxon>
        <taxon>Coriobacteriia</taxon>
        <taxon>Eggerthellales</taxon>
        <taxon>Eggerthellaceae</taxon>
        <taxon>Xiamenia</taxon>
    </lineage>
</organism>
<dbReference type="InterPro" id="IPR011006">
    <property type="entry name" value="CheY-like_superfamily"/>
</dbReference>
<accession>A0A9E6MSI9</accession>
<dbReference type="Gene3D" id="3.40.50.2300">
    <property type="match status" value="1"/>
</dbReference>
<dbReference type="SUPFAM" id="SSF109604">
    <property type="entry name" value="HD-domain/PDEase-like"/>
    <property type="match status" value="1"/>
</dbReference>
<evidence type="ECO:0000259" key="2">
    <source>
        <dbReference type="PROSITE" id="PS50110"/>
    </source>
</evidence>
<dbReference type="PANTHER" id="PTHR45228">
    <property type="entry name" value="CYCLIC DI-GMP PHOSPHODIESTERASE TM_0186-RELATED"/>
    <property type="match status" value="1"/>
</dbReference>
<dbReference type="SUPFAM" id="SSF52172">
    <property type="entry name" value="CheY-like"/>
    <property type="match status" value="1"/>
</dbReference>
<dbReference type="SMART" id="SM00448">
    <property type="entry name" value="REC"/>
    <property type="match status" value="1"/>
</dbReference>
<dbReference type="PROSITE" id="PS51832">
    <property type="entry name" value="HD_GYP"/>
    <property type="match status" value="1"/>
</dbReference>
<dbReference type="PANTHER" id="PTHR45228:SF5">
    <property type="entry name" value="CYCLIC DI-GMP PHOSPHODIESTERASE VC_1348-RELATED"/>
    <property type="match status" value="1"/>
</dbReference>
<dbReference type="Proteomes" id="UP000671910">
    <property type="component" value="Chromosome"/>
</dbReference>
<dbReference type="InterPro" id="IPR037522">
    <property type="entry name" value="HD_GYP_dom"/>
</dbReference>
<dbReference type="GO" id="GO:0000160">
    <property type="term" value="P:phosphorelay signal transduction system"/>
    <property type="evidence" value="ECO:0007669"/>
    <property type="project" value="InterPro"/>
</dbReference>
<dbReference type="EMBL" id="CP072829">
    <property type="protein sequence ID" value="QTU85152.1"/>
    <property type="molecule type" value="Genomic_DNA"/>
</dbReference>
<feature type="domain" description="Response regulatory" evidence="2">
    <location>
        <begin position="8"/>
        <end position="125"/>
    </location>
</feature>
<keyword evidence="1" id="KW-0597">Phosphoprotein</keyword>
<dbReference type="KEGG" id="ebz:J7S26_00745"/>